<evidence type="ECO:0000313" key="2">
    <source>
        <dbReference type="Proteomes" id="UP000234681"/>
    </source>
</evidence>
<proteinExistence type="predicted"/>
<accession>A6J7P4</accession>
<name>A6J7P4_RAT</name>
<dbReference type="AlphaFoldDB" id="A6J7P4"/>
<reference evidence="2" key="1">
    <citation type="submission" date="2005-09" db="EMBL/GenBank/DDBJ databases">
        <authorList>
            <person name="Mural R.J."/>
            <person name="Li P.W."/>
            <person name="Adams M.D."/>
            <person name="Amanatides P.G."/>
            <person name="Baden-Tillson H."/>
            <person name="Barnstead M."/>
            <person name="Chin S.H."/>
            <person name="Dew I."/>
            <person name="Evans C.A."/>
            <person name="Ferriera S."/>
            <person name="Flanigan M."/>
            <person name="Fosler C."/>
            <person name="Glodek A."/>
            <person name="Gu Z."/>
            <person name="Holt R.A."/>
            <person name="Jennings D."/>
            <person name="Kraft C.L."/>
            <person name="Lu F."/>
            <person name="Nguyen T."/>
            <person name="Nusskern D.R."/>
            <person name="Pfannkoch C.M."/>
            <person name="Sitter C."/>
            <person name="Sutton G.G."/>
            <person name="Venter J.C."/>
            <person name="Wang Z."/>
            <person name="Woodage T."/>
            <person name="Zheng X.H."/>
            <person name="Zhong F."/>
        </authorList>
    </citation>
    <scope>NUCLEOTIDE SEQUENCE [LARGE SCALE GENOMIC DNA]</scope>
    <source>
        <strain>BN</strain>
        <strain evidence="2">Sprague-Dawley</strain>
    </source>
</reference>
<gene>
    <name evidence="1" type="ORF">rCG_44150</name>
</gene>
<evidence type="ECO:0000313" key="1">
    <source>
        <dbReference type="EMBL" id="EDL98394.1"/>
    </source>
</evidence>
<dbReference type="EMBL" id="CH473977">
    <property type="protein sequence ID" value="EDL98394.1"/>
    <property type="molecule type" value="Genomic_DNA"/>
</dbReference>
<organism evidence="1 2">
    <name type="scientific">Rattus norvegicus</name>
    <name type="common">Rat</name>
    <dbReference type="NCBI Taxonomy" id="10116"/>
    <lineage>
        <taxon>Eukaryota</taxon>
        <taxon>Metazoa</taxon>
        <taxon>Chordata</taxon>
        <taxon>Craniata</taxon>
        <taxon>Vertebrata</taxon>
        <taxon>Euteleostomi</taxon>
        <taxon>Mammalia</taxon>
        <taxon>Eutheria</taxon>
        <taxon>Euarchontoglires</taxon>
        <taxon>Glires</taxon>
        <taxon>Rodentia</taxon>
        <taxon>Myomorpha</taxon>
        <taxon>Muroidea</taxon>
        <taxon>Muridae</taxon>
        <taxon>Murinae</taxon>
        <taxon>Rattus</taxon>
    </lineage>
</organism>
<protein>
    <submittedName>
        <fullName evidence="1">RCG44150, isoform CRA_c</fullName>
    </submittedName>
</protein>
<dbReference type="Proteomes" id="UP000234681">
    <property type="component" value="Chromosome 17"/>
</dbReference>
<sequence>MAHSSQLPLMLRNCHQCHYIGLLSYASGNHMWLASVCNSLAMVAGSSWTCF</sequence>